<gene>
    <name evidence="1" type="ORF">RHMOL_Rhmol02G0173700</name>
</gene>
<evidence type="ECO:0000313" key="1">
    <source>
        <dbReference type="EMBL" id="KAI8568133.1"/>
    </source>
</evidence>
<keyword evidence="2" id="KW-1185">Reference proteome</keyword>
<accession>A0ACC0PUA8</accession>
<organism evidence="1 2">
    <name type="scientific">Rhododendron molle</name>
    <name type="common">Chinese azalea</name>
    <name type="synonym">Azalea mollis</name>
    <dbReference type="NCBI Taxonomy" id="49168"/>
    <lineage>
        <taxon>Eukaryota</taxon>
        <taxon>Viridiplantae</taxon>
        <taxon>Streptophyta</taxon>
        <taxon>Embryophyta</taxon>
        <taxon>Tracheophyta</taxon>
        <taxon>Spermatophyta</taxon>
        <taxon>Magnoliopsida</taxon>
        <taxon>eudicotyledons</taxon>
        <taxon>Gunneridae</taxon>
        <taxon>Pentapetalae</taxon>
        <taxon>asterids</taxon>
        <taxon>Ericales</taxon>
        <taxon>Ericaceae</taxon>
        <taxon>Ericoideae</taxon>
        <taxon>Rhodoreae</taxon>
        <taxon>Rhododendron</taxon>
    </lineage>
</organism>
<comment type="caution">
    <text evidence="1">The sequence shown here is derived from an EMBL/GenBank/DDBJ whole genome shotgun (WGS) entry which is preliminary data.</text>
</comment>
<sequence length="84" mass="9593">MMEKRRREKRKRDTPPPAATLTIPLMIRHTRKIPGRELTTTMMRAVMMMTVAKEIGLMRKNEVHSGASLAFCILVFAFGACVPY</sequence>
<protein>
    <submittedName>
        <fullName evidence="1">Uncharacterized protein</fullName>
    </submittedName>
</protein>
<reference evidence="1" key="1">
    <citation type="submission" date="2022-02" db="EMBL/GenBank/DDBJ databases">
        <title>Plant Genome Project.</title>
        <authorList>
            <person name="Zhang R.-G."/>
        </authorList>
    </citation>
    <scope>NUCLEOTIDE SEQUENCE</scope>
    <source>
        <strain evidence="1">AT1</strain>
    </source>
</reference>
<evidence type="ECO:0000313" key="2">
    <source>
        <dbReference type="Proteomes" id="UP001062846"/>
    </source>
</evidence>
<dbReference type="Proteomes" id="UP001062846">
    <property type="component" value="Chromosome 2"/>
</dbReference>
<proteinExistence type="predicted"/>
<dbReference type="EMBL" id="CM046389">
    <property type="protein sequence ID" value="KAI8568133.1"/>
    <property type="molecule type" value="Genomic_DNA"/>
</dbReference>
<name>A0ACC0PUA8_RHOML</name>